<dbReference type="Pfam" id="PF03631">
    <property type="entry name" value="Virul_fac_BrkB"/>
    <property type="match status" value="1"/>
</dbReference>
<dbReference type="AlphaFoldDB" id="A0A1G8MXK5"/>
<feature type="transmembrane region" description="Helical" evidence="7">
    <location>
        <begin position="241"/>
        <end position="264"/>
    </location>
</feature>
<feature type="transmembrane region" description="Helical" evidence="7">
    <location>
        <begin position="210"/>
        <end position="229"/>
    </location>
</feature>
<evidence type="ECO:0000313" key="8">
    <source>
        <dbReference type="EMBL" id="SDI72050.1"/>
    </source>
</evidence>
<reference evidence="9" key="1">
    <citation type="submission" date="2016-10" db="EMBL/GenBank/DDBJ databases">
        <authorList>
            <person name="Varghese N."/>
            <person name="Submissions S."/>
        </authorList>
    </citation>
    <scope>NUCLEOTIDE SEQUENCE [LARGE SCALE GENOMIC DNA]</scope>
    <source>
        <strain evidence="9">CGMCC 1.11022</strain>
    </source>
</reference>
<keyword evidence="2" id="KW-1003">Cell membrane</keyword>
<evidence type="ECO:0000256" key="4">
    <source>
        <dbReference type="ARBA" id="ARBA00022989"/>
    </source>
</evidence>
<evidence type="ECO:0000256" key="6">
    <source>
        <dbReference type="SAM" id="MobiDB-lite"/>
    </source>
</evidence>
<organism evidence="8 9">
    <name type="scientific">Mesorhizobium muleiense</name>
    <dbReference type="NCBI Taxonomy" id="1004279"/>
    <lineage>
        <taxon>Bacteria</taxon>
        <taxon>Pseudomonadati</taxon>
        <taxon>Pseudomonadota</taxon>
        <taxon>Alphaproteobacteria</taxon>
        <taxon>Hyphomicrobiales</taxon>
        <taxon>Phyllobacteriaceae</taxon>
        <taxon>Mesorhizobium</taxon>
    </lineage>
</organism>
<evidence type="ECO:0000256" key="3">
    <source>
        <dbReference type="ARBA" id="ARBA00022692"/>
    </source>
</evidence>
<evidence type="ECO:0000256" key="5">
    <source>
        <dbReference type="ARBA" id="ARBA00023136"/>
    </source>
</evidence>
<gene>
    <name evidence="8" type="ORF">SAMN05428953_102695</name>
</gene>
<dbReference type="NCBIfam" id="TIGR00765">
    <property type="entry name" value="yihY_not_rbn"/>
    <property type="match status" value="1"/>
</dbReference>
<comment type="subcellular location">
    <subcellularLocation>
        <location evidence="1">Cell membrane</location>
        <topology evidence="1">Multi-pass membrane protein</topology>
    </subcellularLocation>
</comment>
<keyword evidence="3 7" id="KW-0812">Transmembrane</keyword>
<dbReference type="Proteomes" id="UP000198894">
    <property type="component" value="Unassembled WGS sequence"/>
</dbReference>
<proteinExistence type="predicted"/>
<dbReference type="GO" id="GO:0005886">
    <property type="term" value="C:plasma membrane"/>
    <property type="evidence" value="ECO:0007669"/>
    <property type="project" value="UniProtKB-SubCell"/>
</dbReference>
<keyword evidence="4 7" id="KW-1133">Transmembrane helix</keyword>
<evidence type="ECO:0000256" key="7">
    <source>
        <dbReference type="SAM" id="Phobius"/>
    </source>
</evidence>
<feature type="transmembrane region" description="Helical" evidence="7">
    <location>
        <begin position="168"/>
        <end position="198"/>
    </location>
</feature>
<keyword evidence="9" id="KW-1185">Reference proteome</keyword>
<dbReference type="PANTHER" id="PTHR30213:SF0">
    <property type="entry name" value="UPF0761 MEMBRANE PROTEIN YIHY"/>
    <property type="match status" value="1"/>
</dbReference>
<protein>
    <submittedName>
        <fullName evidence="8">Membrane protein</fullName>
    </submittedName>
</protein>
<evidence type="ECO:0000256" key="1">
    <source>
        <dbReference type="ARBA" id="ARBA00004651"/>
    </source>
</evidence>
<dbReference type="PANTHER" id="PTHR30213">
    <property type="entry name" value="INNER MEMBRANE PROTEIN YHJD"/>
    <property type="match status" value="1"/>
</dbReference>
<dbReference type="PIRSF" id="PIRSF035875">
    <property type="entry name" value="RNase_BN"/>
    <property type="match status" value="1"/>
</dbReference>
<feature type="region of interest" description="Disordered" evidence="6">
    <location>
        <begin position="1"/>
        <end position="33"/>
    </location>
</feature>
<evidence type="ECO:0000313" key="9">
    <source>
        <dbReference type="Proteomes" id="UP000198894"/>
    </source>
</evidence>
<dbReference type="RefSeq" id="WP_091591667.1">
    <property type="nucleotide sequence ID" value="NZ_FNEE01000002.1"/>
</dbReference>
<feature type="transmembrane region" description="Helical" evidence="7">
    <location>
        <begin position="124"/>
        <end position="148"/>
    </location>
</feature>
<keyword evidence="5 7" id="KW-0472">Membrane</keyword>
<accession>A0A1G8MXK5</accession>
<feature type="region of interest" description="Disordered" evidence="6">
    <location>
        <begin position="309"/>
        <end position="349"/>
    </location>
</feature>
<feature type="transmembrane region" description="Helical" evidence="7">
    <location>
        <begin position="276"/>
        <end position="298"/>
    </location>
</feature>
<dbReference type="InterPro" id="IPR017039">
    <property type="entry name" value="Virul_fac_BrkB"/>
</dbReference>
<evidence type="ECO:0000256" key="2">
    <source>
        <dbReference type="ARBA" id="ARBA00022475"/>
    </source>
</evidence>
<dbReference type="EMBL" id="FNEE01000002">
    <property type="protein sequence ID" value="SDI72050.1"/>
    <property type="molecule type" value="Genomic_DNA"/>
</dbReference>
<name>A0A1G8MXK5_9HYPH</name>
<sequence>MSKKTTDDAYEDQVQLERRARRQGRGRNAEWPSEIPSRGWKDVLWRVFAEVNEDRVMLIAAGAAFYLLLALFPALAAFVSIYGFVADPQTIAEHIAFLGGVLPSGGLDIIRSQLASLAAQKTGALSFGFMFGLAVALWSASNGIKTLFEAMNIAYEESEKRGFIHMNLLALGFTLGAILIGIGFIVSVGIVPAMLALLNLGGWTEALVRIFRWPMMLIMVGVGITLIYRYGPSRERAKWQWATWGAFLAAGVWIAVSIGFSYYLENFADYNATYGALGAVIGLMMWTWISVIVLIVGAELNAEMEHQTAKDTTTGAQQPMGARGATVADTLGGSADAADQQSRSGERNT</sequence>
<feature type="transmembrane region" description="Helical" evidence="7">
    <location>
        <begin position="56"/>
        <end position="85"/>
    </location>
</feature>